<feature type="transmembrane region" description="Helical" evidence="9">
    <location>
        <begin position="258"/>
        <end position="277"/>
    </location>
</feature>
<reference evidence="11 12" key="1">
    <citation type="submission" date="2017-12" db="EMBL/GenBank/DDBJ databases">
        <title>Phylogenetic diversity of female urinary microbiome.</title>
        <authorList>
            <person name="Thomas-White K."/>
            <person name="Wolfe A.J."/>
        </authorList>
    </citation>
    <scope>NUCLEOTIDE SEQUENCE [LARGE SCALE GENOMIC DNA]</scope>
    <source>
        <strain evidence="11 12">UMB0250</strain>
    </source>
</reference>
<dbReference type="EMBL" id="PKKJ01000004">
    <property type="protein sequence ID" value="PKY66283.1"/>
    <property type="molecule type" value="Genomic_DNA"/>
</dbReference>
<feature type="transmembrane region" description="Helical" evidence="9">
    <location>
        <begin position="314"/>
        <end position="333"/>
    </location>
</feature>
<feature type="compositionally biased region" description="Low complexity" evidence="8">
    <location>
        <begin position="27"/>
        <end position="37"/>
    </location>
</feature>
<dbReference type="GO" id="GO:0009103">
    <property type="term" value="P:lipopolysaccharide biosynthetic process"/>
    <property type="evidence" value="ECO:0007669"/>
    <property type="project" value="TreeGrafter"/>
</dbReference>
<dbReference type="SUPFAM" id="SSF52266">
    <property type="entry name" value="SGNH hydrolase"/>
    <property type="match status" value="1"/>
</dbReference>
<feature type="transmembrane region" description="Helical" evidence="9">
    <location>
        <begin position="289"/>
        <end position="308"/>
    </location>
</feature>
<keyword evidence="6 9" id="KW-0472">Membrane</keyword>
<dbReference type="PANTHER" id="PTHR23028:SF53">
    <property type="entry name" value="ACYL_TRANSF_3 DOMAIN-CONTAINING PROTEIN"/>
    <property type="match status" value="1"/>
</dbReference>
<feature type="region of interest" description="Disordered" evidence="8">
    <location>
        <begin position="479"/>
        <end position="510"/>
    </location>
</feature>
<feature type="transmembrane region" description="Helical" evidence="9">
    <location>
        <begin position="225"/>
        <end position="246"/>
    </location>
</feature>
<dbReference type="OrthoDB" id="3404679at2"/>
<dbReference type="GO" id="GO:0005886">
    <property type="term" value="C:plasma membrane"/>
    <property type="evidence" value="ECO:0007669"/>
    <property type="project" value="UniProtKB-SubCell"/>
</dbReference>
<feature type="compositionally biased region" description="Polar residues" evidence="8">
    <location>
        <begin position="16"/>
        <end position="26"/>
    </location>
</feature>
<evidence type="ECO:0000256" key="9">
    <source>
        <dbReference type="SAM" id="Phobius"/>
    </source>
</evidence>
<dbReference type="Proteomes" id="UP000234545">
    <property type="component" value="Unassembled WGS sequence"/>
</dbReference>
<gene>
    <name evidence="11" type="ORF">CYJ25_04725</name>
</gene>
<dbReference type="GO" id="GO:0016747">
    <property type="term" value="F:acyltransferase activity, transferring groups other than amino-acyl groups"/>
    <property type="evidence" value="ECO:0007669"/>
    <property type="project" value="InterPro"/>
</dbReference>
<feature type="transmembrane region" description="Helical" evidence="9">
    <location>
        <begin position="384"/>
        <end position="406"/>
    </location>
</feature>
<evidence type="ECO:0000259" key="10">
    <source>
        <dbReference type="Pfam" id="PF01757"/>
    </source>
</evidence>
<feature type="region of interest" description="Disordered" evidence="8">
    <location>
        <begin position="1"/>
        <end position="65"/>
    </location>
</feature>
<evidence type="ECO:0000256" key="3">
    <source>
        <dbReference type="ARBA" id="ARBA00022679"/>
    </source>
</evidence>
<dbReference type="Gene3D" id="3.40.50.1110">
    <property type="entry name" value="SGNH hydrolase"/>
    <property type="match status" value="1"/>
</dbReference>
<organism evidence="11 12">
    <name type="scientific">Schaalia turicensis</name>
    <dbReference type="NCBI Taxonomy" id="131111"/>
    <lineage>
        <taxon>Bacteria</taxon>
        <taxon>Bacillati</taxon>
        <taxon>Actinomycetota</taxon>
        <taxon>Actinomycetes</taxon>
        <taxon>Actinomycetales</taxon>
        <taxon>Actinomycetaceae</taxon>
        <taxon>Schaalia</taxon>
    </lineage>
</organism>
<comment type="subcellular location">
    <subcellularLocation>
        <location evidence="1">Cell membrane</location>
        <topology evidence="1">Multi-pass membrane protein</topology>
    </subcellularLocation>
</comment>
<sequence>MGCPNGGYSKILGVTKTHTPSPSAFESSGQSGVGSQSAHSDNEGDSSVGAASSTPSEPTPTLTTRRRLQGLDGIRAIAAMFVLVYHLLPQYAKAGFAGVDIFFVLSGFLITLLLIDRLDSTGSLGIDHFWIRRFRRLVPAAVTTCIGAGILALLSGTDALVALPRQVVGVLTGTYNWIEIISGASYFEQQSPLLLTNAWSFAVEQQFYVIWPLILLLLVRLPKHLRIWSALGIGGASTAWHAVLVGHDLSRAYMGTDTHLWGLMIGAALAFAVPNAMRMVDERAKHAGYIGFFGVISFFATMFLMTVLPESFMYPWGMVIVSLTTALTIRGLLPDVSYTGTARLLRKLLELRPLVWLGERSYGIYLWHWPLWVLAFYLAPQMSLPMSATIVSVVSVLFAALSYRFIETPIRRVGFLKWCRIVWSGFLTFTGKVRIIIAVIVLMIASLFAVALTFSPNQSSAQIAIEQGAMSALASDAMTSGSQSADTDTASSGDQSQSETQSDAQSGAQSGEPVFIRRYDYMPPQVTGEEITIIGDSVTLGSSAALSEAFPGVYIDAEVSRSVLVAGSIIDSLNAQGLLREYVVISLATNNAVTDDQIDALVAQIGPERKLILVTAFGPARTTWIPPSNDTIWRAATRYRNVFVADWANPISRHLGDLAGDSVHPATDQGHQIYVEAIRSALNEAFQISLRDSEGSAETDSQFGAQSAY</sequence>
<feature type="transmembrane region" description="Helical" evidence="9">
    <location>
        <begin position="198"/>
        <end position="218"/>
    </location>
</feature>
<dbReference type="InterPro" id="IPR002656">
    <property type="entry name" value="Acyl_transf_3_dom"/>
</dbReference>
<name>A0A2I1I5B8_9ACTO</name>
<feature type="domain" description="Acyltransferase 3" evidence="10">
    <location>
        <begin position="69"/>
        <end position="403"/>
    </location>
</feature>
<dbReference type="Pfam" id="PF01757">
    <property type="entry name" value="Acyl_transf_3"/>
    <property type="match status" value="1"/>
</dbReference>
<dbReference type="PANTHER" id="PTHR23028">
    <property type="entry name" value="ACETYLTRANSFERASE"/>
    <property type="match status" value="1"/>
</dbReference>
<keyword evidence="7" id="KW-0012">Acyltransferase</keyword>
<evidence type="ECO:0000256" key="4">
    <source>
        <dbReference type="ARBA" id="ARBA00022692"/>
    </source>
</evidence>
<evidence type="ECO:0000256" key="6">
    <source>
        <dbReference type="ARBA" id="ARBA00023136"/>
    </source>
</evidence>
<dbReference type="InterPro" id="IPR050879">
    <property type="entry name" value="Acyltransferase_3"/>
</dbReference>
<feature type="transmembrane region" description="Helical" evidence="9">
    <location>
        <begin position="435"/>
        <end position="454"/>
    </location>
</feature>
<feature type="transmembrane region" description="Helical" evidence="9">
    <location>
        <begin position="70"/>
        <end position="88"/>
    </location>
</feature>
<accession>A0A2I1I5B8</accession>
<evidence type="ECO:0000256" key="5">
    <source>
        <dbReference type="ARBA" id="ARBA00022989"/>
    </source>
</evidence>
<evidence type="ECO:0000256" key="2">
    <source>
        <dbReference type="ARBA" id="ARBA00022475"/>
    </source>
</evidence>
<evidence type="ECO:0000313" key="11">
    <source>
        <dbReference type="EMBL" id="PKY66283.1"/>
    </source>
</evidence>
<comment type="caution">
    <text evidence="11">The sequence shown here is derived from an EMBL/GenBank/DDBJ whole genome shotgun (WGS) entry which is preliminary data.</text>
</comment>
<evidence type="ECO:0000256" key="7">
    <source>
        <dbReference type="ARBA" id="ARBA00023315"/>
    </source>
</evidence>
<protein>
    <recommendedName>
        <fullName evidence="10">Acyltransferase 3 domain-containing protein</fullName>
    </recommendedName>
</protein>
<dbReference type="InterPro" id="IPR036514">
    <property type="entry name" value="SGNH_hydro_sf"/>
</dbReference>
<keyword evidence="5 9" id="KW-1133">Transmembrane helix</keyword>
<evidence type="ECO:0000256" key="1">
    <source>
        <dbReference type="ARBA" id="ARBA00004651"/>
    </source>
</evidence>
<keyword evidence="4 9" id="KW-0812">Transmembrane</keyword>
<evidence type="ECO:0000313" key="12">
    <source>
        <dbReference type="Proteomes" id="UP000234545"/>
    </source>
</evidence>
<proteinExistence type="predicted"/>
<keyword evidence="2" id="KW-1003">Cell membrane</keyword>
<feature type="transmembrane region" description="Helical" evidence="9">
    <location>
        <begin position="136"/>
        <end position="154"/>
    </location>
</feature>
<keyword evidence="3" id="KW-0808">Transferase</keyword>
<feature type="transmembrane region" description="Helical" evidence="9">
    <location>
        <begin position="94"/>
        <end position="115"/>
    </location>
</feature>
<feature type="transmembrane region" description="Helical" evidence="9">
    <location>
        <begin position="354"/>
        <end position="378"/>
    </location>
</feature>
<feature type="compositionally biased region" description="Polar residues" evidence="8">
    <location>
        <begin position="479"/>
        <end position="509"/>
    </location>
</feature>
<evidence type="ECO:0000256" key="8">
    <source>
        <dbReference type="SAM" id="MobiDB-lite"/>
    </source>
</evidence>
<feature type="compositionally biased region" description="Low complexity" evidence="8">
    <location>
        <begin position="52"/>
        <end position="63"/>
    </location>
</feature>
<dbReference type="AlphaFoldDB" id="A0A2I1I5B8"/>